<name>C0NBZ3_AJECG</name>
<protein>
    <recommendedName>
        <fullName evidence="3">Aminoglycoside phosphotransferase domain-containing protein</fullName>
    </recommendedName>
</protein>
<reference evidence="1" key="1">
    <citation type="submission" date="2009-02" db="EMBL/GenBank/DDBJ databases">
        <title>The Genome Sequence of Ajellomyces capsulatus strain G186AR.</title>
        <authorList>
            <consortium name="The Broad Institute Genome Sequencing Platform"/>
            <person name="Champion M."/>
            <person name="Cuomo C."/>
            <person name="Ma L.-J."/>
            <person name="Henn M.R."/>
            <person name="Sil A."/>
            <person name="Goldman B."/>
            <person name="Young S.K."/>
            <person name="Kodira C.D."/>
            <person name="Zeng Q."/>
            <person name="Koehrsen M."/>
            <person name="Alvarado L."/>
            <person name="Berlin A."/>
            <person name="Borenstein D."/>
            <person name="Chen Z."/>
            <person name="Engels R."/>
            <person name="Freedman E."/>
            <person name="Gellesch M."/>
            <person name="Goldberg J."/>
            <person name="Griggs A."/>
            <person name="Gujja S."/>
            <person name="Heiman D."/>
            <person name="Hepburn T."/>
            <person name="Howarth C."/>
            <person name="Jen D."/>
            <person name="Larson L."/>
            <person name="Lewis B."/>
            <person name="Mehta T."/>
            <person name="Park D."/>
            <person name="Pearson M."/>
            <person name="Roberts A."/>
            <person name="Saif S."/>
            <person name="Shea T."/>
            <person name="Shenoy N."/>
            <person name="Sisk P."/>
            <person name="Stolte C."/>
            <person name="Sykes S."/>
            <person name="Walk T."/>
            <person name="White J."/>
            <person name="Yandava C."/>
            <person name="Klein B."/>
            <person name="McEwen J.G."/>
            <person name="Puccia R."/>
            <person name="Goldman G.H."/>
            <person name="Felipe M.S."/>
            <person name="Nino-Vega G."/>
            <person name="San-Blas G."/>
            <person name="Taylor J."/>
            <person name="Mendoza L."/>
            <person name="Galagan J."/>
            <person name="Nusbaum C."/>
            <person name="Birren B."/>
        </authorList>
    </citation>
    <scope>NUCLEOTIDE SEQUENCE</scope>
    <source>
        <strain evidence="1">G186AR</strain>
    </source>
</reference>
<gene>
    <name evidence="1" type="ORF">HCBG_00639</name>
</gene>
<dbReference type="InParanoid" id="C0NBZ3"/>
<accession>C0NBZ3</accession>
<dbReference type="EMBL" id="GG663363">
    <property type="protein sequence ID" value="EEH11184.1"/>
    <property type="molecule type" value="Genomic_DNA"/>
</dbReference>
<evidence type="ECO:0008006" key="3">
    <source>
        <dbReference type="Google" id="ProtNLM"/>
    </source>
</evidence>
<dbReference type="HOGENOM" id="CLU_1194610_0_0_1"/>
<dbReference type="AlphaFoldDB" id="C0NBZ3"/>
<keyword evidence="2" id="KW-1185">Reference proteome</keyword>
<evidence type="ECO:0000313" key="2">
    <source>
        <dbReference type="Proteomes" id="UP000001631"/>
    </source>
</evidence>
<dbReference type="GeneID" id="69033656"/>
<proteinExistence type="predicted"/>
<organism evidence="1 2">
    <name type="scientific">Ajellomyces capsulatus (strain G186AR / H82 / ATCC MYA-2454 / RMSCC 2432)</name>
    <name type="common">Darling's disease fungus</name>
    <name type="synonym">Histoplasma capsulatum</name>
    <dbReference type="NCBI Taxonomy" id="447093"/>
    <lineage>
        <taxon>Eukaryota</taxon>
        <taxon>Fungi</taxon>
        <taxon>Dikarya</taxon>
        <taxon>Ascomycota</taxon>
        <taxon>Pezizomycotina</taxon>
        <taxon>Eurotiomycetes</taxon>
        <taxon>Eurotiomycetidae</taxon>
        <taxon>Onygenales</taxon>
        <taxon>Ajellomycetaceae</taxon>
        <taxon>Histoplasma</taxon>
    </lineage>
</organism>
<sequence>MDSKVLQGSSARRVGKIWKTLEGSKNPKQKTAKILLGVSSSQQTLSHKIYGDLAPSITALDYVLLVYVCPVIPARVHIFQKSPKRQLTTVTEHMQFVAKSTFRPQLASTYFPASWTKTARSTLDKLVQSDALRKIDLQRVSLLNKFPPVLTYHDFAEVNIMVDSQVYVTGVVDFDATQTEAFVWASVPLEMRREEFEEAVIVAVDIGIVNRYFVRGLIEDVNLEGEDHRSSL</sequence>
<evidence type="ECO:0000313" key="1">
    <source>
        <dbReference type="EMBL" id="EEH11184.1"/>
    </source>
</evidence>
<dbReference type="RefSeq" id="XP_045291664.1">
    <property type="nucleotide sequence ID" value="XM_045427689.1"/>
</dbReference>
<dbReference type="Proteomes" id="UP000001631">
    <property type="component" value="Unassembled WGS sequence"/>
</dbReference>